<gene>
    <name evidence="1" type="ORF">BCV71DRAFT_292289</name>
</gene>
<accession>A0A1X0RWQ9</accession>
<dbReference type="Proteomes" id="UP000242381">
    <property type="component" value="Unassembled WGS sequence"/>
</dbReference>
<name>A0A1X0RWQ9_RHIZD</name>
<protein>
    <submittedName>
        <fullName evidence="1">Uncharacterized protein</fullName>
    </submittedName>
</protein>
<evidence type="ECO:0000313" key="2">
    <source>
        <dbReference type="Proteomes" id="UP000242381"/>
    </source>
</evidence>
<dbReference type="VEuPathDB" id="FungiDB:BCV72DRAFT_118558"/>
<proteinExistence type="predicted"/>
<dbReference type="EMBL" id="KV921389">
    <property type="protein sequence ID" value="ORE16328.1"/>
    <property type="molecule type" value="Genomic_DNA"/>
</dbReference>
<dbReference type="AlphaFoldDB" id="A0A1X0RWQ9"/>
<reference evidence="1 2" key="1">
    <citation type="journal article" date="2016" name="Proc. Natl. Acad. Sci. U.S.A.">
        <title>Lipid metabolic changes in an early divergent fungus govern the establishment of a mutualistic symbiosis with endobacteria.</title>
        <authorList>
            <person name="Lastovetsky O.A."/>
            <person name="Gaspar M.L."/>
            <person name="Mondo S.J."/>
            <person name="LaButti K.M."/>
            <person name="Sandor L."/>
            <person name="Grigoriev I.V."/>
            <person name="Henry S.A."/>
            <person name="Pawlowska T.E."/>
        </authorList>
    </citation>
    <scope>NUCLEOTIDE SEQUENCE [LARGE SCALE GENOMIC DNA]</scope>
    <source>
        <strain evidence="1 2">ATCC 11559</strain>
    </source>
</reference>
<organism evidence="1 2">
    <name type="scientific">Rhizopus microsporus</name>
    <dbReference type="NCBI Taxonomy" id="58291"/>
    <lineage>
        <taxon>Eukaryota</taxon>
        <taxon>Fungi</taxon>
        <taxon>Fungi incertae sedis</taxon>
        <taxon>Mucoromycota</taxon>
        <taxon>Mucoromycotina</taxon>
        <taxon>Mucoromycetes</taxon>
        <taxon>Mucorales</taxon>
        <taxon>Mucorineae</taxon>
        <taxon>Rhizopodaceae</taxon>
        <taxon>Rhizopus</taxon>
    </lineage>
</organism>
<sequence length="157" mass="18310">MLTTDSKKECNDEHAVIRWREYFRFLQALCTKFYTHIVRPQLEHNLAINRFTVSQLHALEGAQNNDIKKINGARGKAFTKVILHMPELPLMSERVSILQTQFLFHKMHCLLVCYPISAVPEDVSGTFSLVHRFGKWMLSTIEEPDTHSLKVAKRRFQ</sequence>
<evidence type="ECO:0000313" key="1">
    <source>
        <dbReference type="EMBL" id="ORE16328.1"/>
    </source>
</evidence>